<evidence type="ECO:0000256" key="3">
    <source>
        <dbReference type="ARBA" id="ARBA00022729"/>
    </source>
</evidence>
<feature type="domain" description="Solute-binding protein family 3/N-terminal" evidence="5">
    <location>
        <begin position="40"/>
        <end position="262"/>
    </location>
</feature>
<accession>A0A2W4W3M1</accession>
<name>A0A2W4W3M1_9CYAN</name>
<keyword evidence="4" id="KW-0812">Transmembrane</keyword>
<gene>
    <name evidence="6" type="ORF">DCF19_15105</name>
</gene>
<comment type="caution">
    <text evidence="6">The sequence shown here is derived from an EMBL/GenBank/DDBJ whole genome shotgun (WGS) entry which is preliminary data.</text>
</comment>
<comment type="similarity">
    <text evidence="2">Belongs to the bacterial solute-binding protein SsuA/TauA family.</text>
</comment>
<comment type="subcellular location">
    <subcellularLocation>
        <location evidence="1">Periplasm</location>
    </subcellularLocation>
</comment>
<dbReference type="PANTHER" id="PTHR30024">
    <property type="entry name" value="ALIPHATIC SULFONATES-BINDING PROTEIN-RELATED"/>
    <property type="match status" value="1"/>
</dbReference>
<dbReference type="PANTHER" id="PTHR30024:SF47">
    <property type="entry name" value="TAURINE-BINDING PERIPLASMIC PROTEIN"/>
    <property type="match status" value="1"/>
</dbReference>
<sequence>MLTTNIFSNINKKLYGTVFVIALVLTILVNACSQSQELKTLRVGINNWPGYTIALYANEAKLFEKRGIKVELIRFNNQQDSIRATIRGSQDMSFVPLWEVMQVDPSNDKPVIVLVTDISAGSDGIVARKGIESIRDLKGKKVGLKLGTVTHLILLEALKHNQIKPTDIEIYDISNERGAELLKLGSLDAAVLWEPSLSQTAQEIGGKVIFTTKDVDSLVIDSLVISANSLQSNKDEITKFILAWFDAIHAVETTPEKVFESISKQIKQPVETVARDYRGLKKGDIPMNQRMFALKGRLLNAIQESANLLREDLRHGRVIREDIEINSEPLLTAIKNWKP</sequence>
<evidence type="ECO:0000256" key="2">
    <source>
        <dbReference type="ARBA" id="ARBA00010742"/>
    </source>
</evidence>
<proteinExistence type="inferred from homology"/>
<dbReference type="GO" id="GO:0042597">
    <property type="term" value="C:periplasmic space"/>
    <property type="evidence" value="ECO:0007669"/>
    <property type="project" value="UniProtKB-SubCell"/>
</dbReference>
<dbReference type="InterPro" id="IPR015168">
    <property type="entry name" value="SsuA/THI5"/>
</dbReference>
<dbReference type="SUPFAM" id="SSF53850">
    <property type="entry name" value="Periplasmic binding protein-like II"/>
    <property type="match status" value="1"/>
</dbReference>
<dbReference type="SMART" id="SM00062">
    <property type="entry name" value="PBPb"/>
    <property type="match status" value="1"/>
</dbReference>
<dbReference type="AlphaFoldDB" id="A0A2W4W3M1"/>
<evidence type="ECO:0000313" key="7">
    <source>
        <dbReference type="Proteomes" id="UP000249467"/>
    </source>
</evidence>
<dbReference type="Proteomes" id="UP000249467">
    <property type="component" value="Unassembled WGS sequence"/>
</dbReference>
<dbReference type="EMBL" id="QBML01000020">
    <property type="protein sequence ID" value="PZO39052.1"/>
    <property type="molecule type" value="Genomic_DNA"/>
</dbReference>
<evidence type="ECO:0000256" key="4">
    <source>
        <dbReference type="SAM" id="Phobius"/>
    </source>
</evidence>
<feature type="transmembrane region" description="Helical" evidence="4">
    <location>
        <begin position="14"/>
        <end position="32"/>
    </location>
</feature>
<keyword evidence="3" id="KW-0732">Signal</keyword>
<reference evidence="6 7" key="2">
    <citation type="submission" date="2018-06" db="EMBL/GenBank/DDBJ databases">
        <title>Metagenomic assembly of (sub)arctic Cyanobacteria and their associated microbiome from non-axenic cultures.</title>
        <authorList>
            <person name="Baurain D."/>
        </authorList>
    </citation>
    <scope>NUCLEOTIDE SEQUENCE [LARGE SCALE GENOMIC DNA]</scope>
    <source>
        <strain evidence="6">ULC066bin1</strain>
    </source>
</reference>
<protein>
    <submittedName>
        <fullName evidence="6">Nitrate ABC transporter substrate-binding protein</fullName>
    </submittedName>
</protein>
<dbReference type="InterPro" id="IPR001638">
    <property type="entry name" value="Solute-binding_3/MltF_N"/>
</dbReference>
<reference evidence="6 7" key="1">
    <citation type="submission" date="2018-04" db="EMBL/GenBank/DDBJ databases">
        <authorList>
            <person name="Go L.Y."/>
            <person name="Mitchell J.A."/>
        </authorList>
    </citation>
    <scope>NUCLEOTIDE SEQUENCE [LARGE SCALE GENOMIC DNA]</scope>
    <source>
        <strain evidence="6">ULC066bin1</strain>
    </source>
</reference>
<keyword evidence="4" id="KW-1133">Transmembrane helix</keyword>
<evidence type="ECO:0000313" key="6">
    <source>
        <dbReference type="EMBL" id="PZO39052.1"/>
    </source>
</evidence>
<evidence type="ECO:0000256" key="1">
    <source>
        <dbReference type="ARBA" id="ARBA00004418"/>
    </source>
</evidence>
<dbReference type="Gene3D" id="3.40.190.10">
    <property type="entry name" value="Periplasmic binding protein-like II"/>
    <property type="match status" value="2"/>
</dbReference>
<dbReference type="Pfam" id="PF09084">
    <property type="entry name" value="NMT1"/>
    <property type="match status" value="1"/>
</dbReference>
<evidence type="ECO:0000259" key="5">
    <source>
        <dbReference type="SMART" id="SM00062"/>
    </source>
</evidence>
<organism evidence="6 7">
    <name type="scientific">Pseudanabaena frigida</name>
    <dbReference type="NCBI Taxonomy" id="945775"/>
    <lineage>
        <taxon>Bacteria</taxon>
        <taxon>Bacillati</taxon>
        <taxon>Cyanobacteriota</taxon>
        <taxon>Cyanophyceae</taxon>
        <taxon>Pseudanabaenales</taxon>
        <taxon>Pseudanabaenaceae</taxon>
        <taxon>Pseudanabaena</taxon>
    </lineage>
</organism>
<keyword evidence="4" id="KW-0472">Membrane</keyword>